<proteinExistence type="predicted"/>
<reference evidence="1 2" key="1">
    <citation type="submission" date="2016-04" db="EMBL/GenBank/DDBJ databases">
        <title>A degradative enzymes factory behind the ericoid mycorrhizal symbiosis.</title>
        <authorList>
            <consortium name="DOE Joint Genome Institute"/>
            <person name="Martino E."/>
            <person name="Morin E."/>
            <person name="Grelet G."/>
            <person name="Kuo A."/>
            <person name="Kohler A."/>
            <person name="Daghino S."/>
            <person name="Barry K."/>
            <person name="Choi C."/>
            <person name="Cichocki N."/>
            <person name="Clum A."/>
            <person name="Copeland A."/>
            <person name="Hainaut M."/>
            <person name="Haridas S."/>
            <person name="Labutti K."/>
            <person name="Lindquist E."/>
            <person name="Lipzen A."/>
            <person name="Khouja H.-R."/>
            <person name="Murat C."/>
            <person name="Ohm R."/>
            <person name="Olson A."/>
            <person name="Spatafora J."/>
            <person name="Veneault-Fourrey C."/>
            <person name="Henrissat B."/>
            <person name="Grigoriev I."/>
            <person name="Martin F."/>
            <person name="Perotto S."/>
        </authorList>
    </citation>
    <scope>NUCLEOTIDE SEQUENCE [LARGE SCALE GENOMIC DNA]</scope>
    <source>
        <strain evidence="1 2">F</strain>
    </source>
</reference>
<sequence length="209" mass="23296">MAYALWTSFDVYVPDRRGRGYSGQYQPDSDLQTEVNDLRALLSDTGAQYVLGVGSGASLALCTACHVAMFDNDLSIKKIAAFEPLILPEDNGKFGELREKLEQQIDGGRSLKEECRFWEEMKFQKLFGLSQRKTEVLFIYGNESFSHLQVSLQSFSNGLAHMKVMDFDGMGHSGLSNNSEGGDPGRVAIELRNFFFGCSQQLGRVPNQN</sequence>
<organism evidence="1 2">
    <name type="scientific">Hyaloscypha variabilis (strain UAMH 11265 / GT02V1 / F)</name>
    <name type="common">Meliniomyces variabilis</name>
    <dbReference type="NCBI Taxonomy" id="1149755"/>
    <lineage>
        <taxon>Eukaryota</taxon>
        <taxon>Fungi</taxon>
        <taxon>Dikarya</taxon>
        <taxon>Ascomycota</taxon>
        <taxon>Pezizomycotina</taxon>
        <taxon>Leotiomycetes</taxon>
        <taxon>Helotiales</taxon>
        <taxon>Hyaloscyphaceae</taxon>
        <taxon>Hyaloscypha</taxon>
        <taxon>Hyaloscypha variabilis</taxon>
    </lineage>
</organism>
<accession>A0A2J6S6G7</accession>
<dbReference type="SUPFAM" id="SSF53474">
    <property type="entry name" value="alpha/beta-Hydrolases"/>
    <property type="match status" value="1"/>
</dbReference>
<dbReference type="Gene3D" id="3.40.50.1820">
    <property type="entry name" value="alpha/beta hydrolase"/>
    <property type="match status" value="1"/>
</dbReference>
<dbReference type="EMBL" id="KZ613939">
    <property type="protein sequence ID" value="PMD46361.1"/>
    <property type="molecule type" value="Genomic_DNA"/>
</dbReference>
<dbReference type="InterPro" id="IPR029058">
    <property type="entry name" value="AB_hydrolase_fold"/>
</dbReference>
<dbReference type="AlphaFoldDB" id="A0A2J6S6G7"/>
<gene>
    <name evidence="1" type="ORF">L207DRAFT_523768</name>
</gene>
<evidence type="ECO:0008006" key="3">
    <source>
        <dbReference type="Google" id="ProtNLM"/>
    </source>
</evidence>
<evidence type="ECO:0000313" key="2">
    <source>
        <dbReference type="Proteomes" id="UP000235786"/>
    </source>
</evidence>
<name>A0A2J6S6G7_HYAVF</name>
<dbReference type="Proteomes" id="UP000235786">
    <property type="component" value="Unassembled WGS sequence"/>
</dbReference>
<keyword evidence="2" id="KW-1185">Reference proteome</keyword>
<dbReference type="OrthoDB" id="408373at2759"/>
<evidence type="ECO:0000313" key="1">
    <source>
        <dbReference type="EMBL" id="PMD46361.1"/>
    </source>
</evidence>
<protein>
    <recommendedName>
        <fullName evidence="3">Alpha/beta-hydrolase</fullName>
    </recommendedName>
</protein>